<name>A0A815HUZ1_9BILA</name>
<dbReference type="Proteomes" id="UP000682733">
    <property type="component" value="Unassembled WGS sequence"/>
</dbReference>
<dbReference type="Proteomes" id="UP000677228">
    <property type="component" value="Unassembled WGS sequence"/>
</dbReference>
<dbReference type="AlphaFoldDB" id="A0A815HUZ1"/>
<organism evidence="2 5">
    <name type="scientific">Didymodactylos carnosus</name>
    <dbReference type="NCBI Taxonomy" id="1234261"/>
    <lineage>
        <taxon>Eukaryota</taxon>
        <taxon>Metazoa</taxon>
        <taxon>Spiralia</taxon>
        <taxon>Gnathifera</taxon>
        <taxon>Rotifera</taxon>
        <taxon>Eurotatoria</taxon>
        <taxon>Bdelloidea</taxon>
        <taxon>Philodinida</taxon>
        <taxon>Philodinidae</taxon>
        <taxon>Didymodactylos</taxon>
    </lineage>
</organism>
<comment type="caution">
    <text evidence="2">The sequence shown here is derived from an EMBL/GenBank/DDBJ whole genome shotgun (WGS) entry which is preliminary data.</text>
</comment>
<dbReference type="EMBL" id="CAJNOQ010015168">
    <property type="protein sequence ID" value="CAF1356605.1"/>
    <property type="molecule type" value="Genomic_DNA"/>
</dbReference>
<accession>A0A815HUZ1</accession>
<keyword evidence="5" id="KW-1185">Reference proteome</keyword>
<feature type="non-terminal residue" evidence="2">
    <location>
        <position position="298"/>
    </location>
</feature>
<dbReference type="Proteomes" id="UP000663829">
    <property type="component" value="Unassembled WGS sequence"/>
</dbReference>
<dbReference type="Proteomes" id="UP000681722">
    <property type="component" value="Unassembled WGS sequence"/>
</dbReference>
<proteinExistence type="predicted"/>
<dbReference type="EMBL" id="CAJNOK010007068">
    <property type="protein sequence ID" value="CAF1023369.1"/>
    <property type="molecule type" value="Genomic_DNA"/>
</dbReference>
<reference evidence="2" key="1">
    <citation type="submission" date="2021-02" db="EMBL/GenBank/DDBJ databases">
        <authorList>
            <person name="Nowell W R."/>
        </authorList>
    </citation>
    <scope>NUCLEOTIDE SEQUENCE</scope>
</reference>
<gene>
    <name evidence="2" type="ORF">GPM918_LOCUS31170</name>
    <name evidence="1" type="ORF">OVA965_LOCUS15616</name>
    <name evidence="4" type="ORF">SRO942_LOCUS31803</name>
    <name evidence="3" type="ORF">TMI583_LOCUS15626</name>
</gene>
<sequence length="298" mass="34853">IYATNKAKPSFRRMITYTTEYDSESKHQLPIFVHYVITKENVDDVQKMQNAQQVISPTQTVRDRTQIYNSRRQLTIPLEEQYRSIMKSLQDENSIVSHLSMSRQQAPIVILDYEHQMKELLRNCINLNQTESKSILCLDTTFNLGKFFVTPTTFQHIALERRQQVLSTVFDEPESIIESETNEIFDERLSEMKPKWDEILPSFSVWFDRYQSKTFRNHMISSVRLQAGHMSSGHPRLFYNNDCEATLNHALKNETNWNQRPLTDIVDLIGKAAIAQKNEIIRSFYGLGDFELVGSYAR</sequence>
<protein>
    <submittedName>
        <fullName evidence="2">Uncharacterized protein</fullName>
    </submittedName>
</protein>
<evidence type="ECO:0000313" key="3">
    <source>
        <dbReference type="EMBL" id="CAF3791898.1"/>
    </source>
</evidence>
<evidence type="ECO:0000313" key="4">
    <source>
        <dbReference type="EMBL" id="CAF4230735.1"/>
    </source>
</evidence>
<dbReference type="EMBL" id="CAJOBA010007078">
    <property type="protein sequence ID" value="CAF3791898.1"/>
    <property type="molecule type" value="Genomic_DNA"/>
</dbReference>
<evidence type="ECO:0000313" key="1">
    <source>
        <dbReference type="EMBL" id="CAF1023369.1"/>
    </source>
</evidence>
<dbReference type="EMBL" id="CAJOBC010067277">
    <property type="protein sequence ID" value="CAF4230735.1"/>
    <property type="molecule type" value="Genomic_DNA"/>
</dbReference>
<evidence type="ECO:0000313" key="5">
    <source>
        <dbReference type="Proteomes" id="UP000663829"/>
    </source>
</evidence>
<dbReference type="OrthoDB" id="5987462at2759"/>
<evidence type="ECO:0000313" key="2">
    <source>
        <dbReference type="EMBL" id="CAF1356605.1"/>
    </source>
</evidence>